<dbReference type="Proteomes" id="UP000434052">
    <property type="component" value="Unassembled WGS sequence"/>
</dbReference>
<dbReference type="InterPro" id="IPR029044">
    <property type="entry name" value="Nucleotide-diphossugar_trans"/>
</dbReference>
<comment type="caution">
    <text evidence="3">The sequence shown here is derived from an EMBL/GenBank/DDBJ whole genome shotgun (WGS) entry which is preliminary data.</text>
</comment>
<feature type="domain" description="Glycosyltransferase 2-like" evidence="2">
    <location>
        <begin position="276"/>
        <end position="408"/>
    </location>
</feature>
<dbReference type="Gene3D" id="3.90.550.10">
    <property type="entry name" value="Spore Coat Polysaccharide Biosynthesis Protein SpsA, Chain A"/>
    <property type="match status" value="1"/>
</dbReference>
<dbReference type="SUPFAM" id="SSF48452">
    <property type="entry name" value="TPR-like"/>
    <property type="match status" value="1"/>
</dbReference>
<dbReference type="RefSeq" id="WP_144234723.1">
    <property type="nucleotide sequence ID" value="NZ_QMIF01000003.1"/>
</dbReference>
<feature type="region of interest" description="Disordered" evidence="1">
    <location>
        <begin position="504"/>
        <end position="524"/>
    </location>
</feature>
<dbReference type="SUPFAM" id="SSF53448">
    <property type="entry name" value="Nucleotide-diphospho-sugar transferases"/>
    <property type="match status" value="1"/>
</dbReference>
<evidence type="ECO:0000313" key="4">
    <source>
        <dbReference type="Proteomes" id="UP000434052"/>
    </source>
</evidence>
<dbReference type="CDD" id="cd00761">
    <property type="entry name" value="Glyco_tranf_GTA_type"/>
    <property type="match status" value="1"/>
</dbReference>
<name>A0A6P1ZK86_9BACT</name>
<evidence type="ECO:0000313" key="3">
    <source>
        <dbReference type="EMBL" id="TVM35165.1"/>
    </source>
</evidence>
<dbReference type="EMBL" id="QMIF01000003">
    <property type="protein sequence ID" value="TVM35165.1"/>
    <property type="molecule type" value="Genomic_DNA"/>
</dbReference>
<dbReference type="InterPro" id="IPR011990">
    <property type="entry name" value="TPR-like_helical_dom_sf"/>
</dbReference>
<evidence type="ECO:0000256" key="1">
    <source>
        <dbReference type="SAM" id="MobiDB-lite"/>
    </source>
</evidence>
<feature type="compositionally biased region" description="Polar residues" evidence="1">
    <location>
        <begin position="504"/>
        <end position="516"/>
    </location>
</feature>
<dbReference type="OrthoDB" id="5443808at2"/>
<dbReference type="Pfam" id="PF00535">
    <property type="entry name" value="Glycos_transf_2"/>
    <property type="match status" value="1"/>
</dbReference>
<gene>
    <name evidence="3" type="ORF">DQK91_07155</name>
</gene>
<proteinExistence type="predicted"/>
<dbReference type="InterPro" id="IPR001173">
    <property type="entry name" value="Glyco_trans_2-like"/>
</dbReference>
<sequence>MADSEHIPAAAPPQTPIWNPALAYPDDIPNVLQEMLLTGSVGTLHRTAMAGAALGWRSGDTGMHGPLLALDMLSAAWESDPLNLMAAHHVVKLATHLGYGSSTLPCMLAEFLSRAEDEQPFSSAFLRKPSDEQLDILVQRLADNIFLPRSLDMAIRLSIAMGQKSRVLNLLSPAWPPSLQPIRLLILGRVHHFAGDHETASQHYRVADEYLEAAEAEASLAMCLYQLDHKDEAVSRLISVLHRRPWHVNLRLMLYDVIFRIHTRRAAIPNRVAVLLYSFNKAGELDATLKRVFDSELAGATVHILNNGSSDRTADICAAWLRRVGPDKLAVHSTPTNIGAPAARNWLLAMDEVRGCEFVAFLDDDAQPPKDWMRRLMAAQELYPEAGAWGCRVHDAGMTPFTQSVDLQPRPTYGEPTEYPEVSDLHLQGLNPGYFQYIRPALSVTGCCHLFPRKSFDIVGGFDLRYSPSQLDDFDLDLRLAEQDTPPVYQGHLGVGHLKRTGVLSETDSKSASNSRGNEKKLHGKYAGERWQNIRRTMISILRADLEEKSERLADLLKS</sequence>
<reference evidence="3 4" key="1">
    <citation type="submission" date="2018-06" db="EMBL/GenBank/DDBJ databases">
        <title>Complete genome of Desulfovibrio marinus P48SEP.</title>
        <authorList>
            <person name="Crispim J.S."/>
            <person name="Vidigal P.M.P."/>
            <person name="Silva L.C.F."/>
            <person name="Araujo L.C."/>
            <person name="Laguardia C.N."/>
            <person name="Dias R.S."/>
            <person name="Sousa M.P."/>
            <person name="Paula S.O."/>
            <person name="Silva C."/>
        </authorList>
    </citation>
    <scope>NUCLEOTIDE SEQUENCE [LARGE SCALE GENOMIC DNA]</scope>
    <source>
        <strain evidence="3 4">P48SEP</strain>
    </source>
</reference>
<dbReference type="AlphaFoldDB" id="A0A6P1ZK86"/>
<accession>A0A6P1ZK86</accession>
<evidence type="ECO:0000259" key="2">
    <source>
        <dbReference type="Pfam" id="PF00535"/>
    </source>
</evidence>
<organism evidence="3 4">
    <name type="scientific">Oceanidesulfovibrio marinus</name>
    <dbReference type="NCBI Taxonomy" id="370038"/>
    <lineage>
        <taxon>Bacteria</taxon>
        <taxon>Pseudomonadati</taxon>
        <taxon>Thermodesulfobacteriota</taxon>
        <taxon>Desulfovibrionia</taxon>
        <taxon>Desulfovibrionales</taxon>
        <taxon>Desulfovibrionaceae</taxon>
        <taxon>Oceanidesulfovibrio</taxon>
    </lineage>
</organism>
<dbReference type="PANTHER" id="PTHR43179:SF7">
    <property type="entry name" value="RHAMNOSYLTRANSFERASE WBBL"/>
    <property type="match status" value="1"/>
</dbReference>
<protein>
    <recommendedName>
        <fullName evidence="2">Glycosyltransferase 2-like domain-containing protein</fullName>
    </recommendedName>
</protein>
<dbReference type="PANTHER" id="PTHR43179">
    <property type="entry name" value="RHAMNOSYLTRANSFERASE WBBL"/>
    <property type="match status" value="1"/>
</dbReference>